<organism evidence="6 7">
    <name type="scientific">Candidatus Erwinia haradaeae</name>
    <dbReference type="NCBI Taxonomy" id="1922217"/>
    <lineage>
        <taxon>Bacteria</taxon>
        <taxon>Pseudomonadati</taxon>
        <taxon>Pseudomonadota</taxon>
        <taxon>Gammaproteobacteria</taxon>
        <taxon>Enterobacterales</taxon>
        <taxon>Erwiniaceae</taxon>
        <taxon>Erwinia</taxon>
    </lineage>
</organism>
<reference evidence="6 7" key="1">
    <citation type="submission" date="2019-02" db="EMBL/GenBank/DDBJ databases">
        <authorList>
            <person name="Manzano-Marin A."/>
            <person name="Manzano-Marin A."/>
        </authorList>
    </citation>
    <scope>NUCLEOTIDE SEQUENCE [LARGE SCALE GENOMIC DNA]</scope>
    <source>
        <strain evidence="6 7">ErCilaricifoliae</strain>
    </source>
</reference>
<evidence type="ECO:0000313" key="6">
    <source>
        <dbReference type="EMBL" id="VFP84054.1"/>
    </source>
</evidence>
<evidence type="ECO:0000313" key="7">
    <source>
        <dbReference type="Proteomes" id="UP000294418"/>
    </source>
</evidence>
<keyword evidence="2 5" id="KW-0808">Transferase</keyword>
<comment type="similarity">
    <text evidence="5">Belongs to the methyltransferase superfamily. UbiG/COQ3 family.</text>
</comment>
<keyword evidence="3 5" id="KW-0831">Ubiquinone biosynthesis</keyword>
<dbReference type="GO" id="GO:0010420">
    <property type="term" value="F:polyprenyldihydroxybenzoate methyltransferase activity"/>
    <property type="evidence" value="ECO:0007669"/>
    <property type="project" value="InterPro"/>
</dbReference>
<gene>
    <name evidence="5 6" type="primary">ubiG</name>
    <name evidence="6" type="ORF">ERCILAFE3058_160</name>
</gene>
<dbReference type="EC" id="2.1.1.64" evidence="5"/>
<name>A0A451DCD2_9GAMM</name>
<feature type="binding site" evidence="5">
    <location>
        <position position="129"/>
    </location>
    <ligand>
        <name>S-adenosyl-L-methionine</name>
        <dbReference type="ChEBI" id="CHEBI:59789"/>
    </ligand>
</feature>
<dbReference type="Proteomes" id="UP000294418">
    <property type="component" value="Chromosome"/>
</dbReference>
<keyword evidence="1 5" id="KW-0489">Methyltransferase</keyword>
<dbReference type="UniPathway" id="UPA00232"/>
<evidence type="ECO:0000256" key="2">
    <source>
        <dbReference type="ARBA" id="ARBA00022679"/>
    </source>
</evidence>
<comment type="catalytic activity">
    <reaction evidence="5">
        <text>a 3-demethylubiquinol + S-adenosyl-L-methionine = a ubiquinol + S-adenosyl-L-homocysteine + H(+)</text>
        <dbReference type="Rhea" id="RHEA:44380"/>
        <dbReference type="Rhea" id="RHEA-COMP:9566"/>
        <dbReference type="Rhea" id="RHEA-COMP:10914"/>
        <dbReference type="ChEBI" id="CHEBI:15378"/>
        <dbReference type="ChEBI" id="CHEBI:17976"/>
        <dbReference type="ChEBI" id="CHEBI:57856"/>
        <dbReference type="ChEBI" id="CHEBI:59789"/>
        <dbReference type="ChEBI" id="CHEBI:84422"/>
        <dbReference type="EC" id="2.1.1.64"/>
    </reaction>
</comment>
<dbReference type="PANTHER" id="PTHR43464:SF19">
    <property type="entry name" value="UBIQUINONE BIOSYNTHESIS O-METHYLTRANSFERASE, MITOCHONDRIAL"/>
    <property type="match status" value="1"/>
</dbReference>
<comment type="catalytic activity">
    <reaction evidence="5">
        <text>a 3-(all-trans-polyprenyl)benzene-1,2-diol + S-adenosyl-L-methionine = a 2-methoxy-6-(all-trans-polyprenyl)phenol + S-adenosyl-L-homocysteine + H(+)</text>
        <dbReference type="Rhea" id="RHEA:31411"/>
        <dbReference type="Rhea" id="RHEA-COMP:9550"/>
        <dbReference type="Rhea" id="RHEA-COMP:9551"/>
        <dbReference type="ChEBI" id="CHEBI:15378"/>
        <dbReference type="ChEBI" id="CHEBI:57856"/>
        <dbReference type="ChEBI" id="CHEBI:59789"/>
        <dbReference type="ChEBI" id="CHEBI:62729"/>
        <dbReference type="ChEBI" id="CHEBI:62731"/>
        <dbReference type="EC" id="2.1.1.222"/>
    </reaction>
</comment>
<feature type="binding site" evidence="5">
    <location>
        <position position="85"/>
    </location>
    <ligand>
        <name>S-adenosyl-L-methionine</name>
        <dbReference type="ChEBI" id="CHEBI:59789"/>
    </ligand>
</feature>
<dbReference type="EC" id="2.1.1.222" evidence="5"/>
<dbReference type="CDD" id="cd02440">
    <property type="entry name" value="AdoMet_MTases"/>
    <property type="match status" value="1"/>
</dbReference>
<dbReference type="InterPro" id="IPR010233">
    <property type="entry name" value="UbiG_MeTrfase"/>
</dbReference>
<dbReference type="SUPFAM" id="SSF53335">
    <property type="entry name" value="S-adenosyl-L-methionine-dependent methyltransferases"/>
    <property type="match status" value="1"/>
</dbReference>
<evidence type="ECO:0000256" key="3">
    <source>
        <dbReference type="ARBA" id="ARBA00022688"/>
    </source>
</evidence>
<dbReference type="FunFam" id="3.40.50.150:FF:000028">
    <property type="entry name" value="Ubiquinone biosynthesis O-methyltransferase"/>
    <property type="match status" value="1"/>
</dbReference>
<sequence>MGKEHMEGAHNVDEHEINKFSALSSCWWNLEGELQPLHSMNAIRLDWISRYTNGLFKKNVLDVGCGGGILSESMAGEGAHVTGLDMSAELLHVARVHAQKNNMFINYIQQTVEDHAEEYVGYYEVITCMEMLEHVIDPYSIICACSTLIKPGGNVFFSTINRTSKALVVAIFGAEYVLHMLPRGTHTFKKFIKPSELLGWFDQTSLYAHNIIGLDYSLLRRCFQLTSNIDVNYMVHARLHMG</sequence>
<keyword evidence="4 5" id="KW-0949">S-adenosyl-L-methionine</keyword>
<evidence type="ECO:0000256" key="5">
    <source>
        <dbReference type="HAMAP-Rule" id="MF_00472"/>
    </source>
</evidence>
<dbReference type="PANTHER" id="PTHR43464">
    <property type="entry name" value="METHYLTRANSFERASE"/>
    <property type="match status" value="1"/>
</dbReference>
<dbReference type="RefSeq" id="WP_157989594.1">
    <property type="nucleotide sequence ID" value="NZ_LR217720.1"/>
</dbReference>
<dbReference type="EMBL" id="LR217720">
    <property type="protein sequence ID" value="VFP84054.1"/>
    <property type="molecule type" value="Genomic_DNA"/>
</dbReference>
<comment type="function">
    <text evidence="5">O-methyltransferase that catalyzes the 2 O-methylation steps in the ubiquinone biosynthetic pathway.</text>
</comment>
<dbReference type="GO" id="GO:0102208">
    <property type="term" value="F:2-polyprenyl-6-hydroxyphenol methylase activity"/>
    <property type="evidence" value="ECO:0007669"/>
    <property type="project" value="UniProtKB-EC"/>
</dbReference>
<proteinExistence type="inferred from homology"/>
<feature type="binding site" evidence="5">
    <location>
        <position position="44"/>
    </location>
    <ligand>
        <name>S-adenosyl-L-methionine</name>
        <dbReference type="ChEBI" id="CHEBI:59789"/>
    </ligand>
</feature>
<dbReference type="Gene3D" id="3.40.50.150">
    <property type="entry name" value="Vaccinia Virus protein VP39"/>
    <property type="match status" value="1"/>
</dbReference>
<protein>
    <recommendedName>
        <fullName evidence="5">Ubiquinone biosynthesis O-methyltransferase</fullName>
    </recommendedName>
    <alternativeName>
        <fullName evidence="5">2-polyprenyl-6-hydroxyphenol methylase</fullName>
        <ecNumber evidence="5">2.1.1.222</ecNumber>
    </alternativeName>
    <alternativeName>
        <fullName evidence="5">3-demethylubiquinone 3-O-methyltransferase</fullName>
        <ecNumber evidence="5">2.1.1.64</ecNumber>
    </alternativeName>
</protein>
<dbReference type="OrthoDB" id="9801538at2"/>
<keyword evidence="6" id="KW-0830">Ubiquinone</keyword>
<dbReference type="Pfam" id="PF13489">
    <property type="entry name" value="Methyltransf_23"/>
    <property type="match status" value="1"/>
</dbReference>
<dbReference type="NCBIfam" id="TIGR01983">
    <property type="entry name" value="UbiG"/>
    <property type="match status" value="1"/>
</dbReference>
<dbReference type="GO" id="GO:0061542">
    <property type="term" value="F:3-demethylubiquinol 3-O-methyltransferase activity"/>
    <property type="evidence" value="ECO:0007669"/>
    <property type="project" value="UniProtKB-UniRule"/>
</dbReference>
<dbReference type="GO" id="GO:0032259">
    <property type="term" value="P:methylation"/>
    <property type="evidence" value="ECO:0007669"/>
    <property type="project" value="UniProtKB-KW"/>
</dbReference>
<comment type="pathway">
    <text evidence="5">Cofactor biosynthesis; ubiquinone biosynthesis.</text>
</comment>
<dbReference type="InterPro" id="IPR029063">
    <property type="entry name" value="SAM-dependent_MTases_sf"/>
</dbReference>
<evidence type="ECO:0000256" key="1">
    <source>
        <dbReference type="ARBA" id="ARBA00022603"/>
    </source>
</evidence>
<feature type="binding site" evidence="5">
    <location>
        <position position="64"/>
    </location>
    <ligand>
        <name>S-adenosyl-L-methionine</name>
        <dbReference type="ChEBI" id="CHEBI:59789"/>
    </ligand>
</feature>
<dbReference type="HAMAP" id="MF_00472">
    <property type="entry name" value="UbiG"/>
    <property type="match status" value="1"/>
</dbReference>
<accession>A0A451DCD2</accession>
<evidence type="ECO:0000256" key="4">
    <source>
        <dbReference type="ARBA" id="ARBA00022691"/>
    </source>
</evidence>
<dbReference type="AlphaFoldDB" id="A0A451DCD2"/>